<dbReference type="Gene3D" id="1.20.920.20">
    <property type="match status" value="1"/>
</dbReference>
<dbReference type="Pfam" id="PF12777">
    <property type="entry name" value="MT"/>
    <property type="match status" value="1"/>
</dbReference>
<organism evidence="2 3">
    <name type="scientific">Streblomastix strix</name>
    <dbReference type="NCBI Taxonomy" id="222440"/>
    <lineage>
        <taxon>Eukaryota</taxon>
        <taxon>Metamonada</taxon>
        <taxon>Preaxostyla</taxon>
        <taxon>Oxymonadida</taxon>
        <taxon>Streblomastigidae</taxon>
        <taxon>Streblomastix</taxon>
    </lineage>
</organism>
<dbReference type="GO" id="GO:0045505">
    <property type="term" value="F:dynein intermediate chain binding"/>
    <property type="evidence" value="ECO:0007669"/>
    <property type="project" value="InterPro"/>
</dbReference>
<dbReference type="OrthoDB" id="447173at2759"/>
<reference evidence="2 3" key="1">
    <citation type="submission" date="2019-03" db="EMBL/GenBank/DDBJ databases">
        <title>Single cell metagenomics reveals metabolic interactions within the superorganism composed of flagellate Streblomastix strix and complex community of Bacteroidetes bacteria on its surface.</title>
        <authorList>
            <person name="Treitli S.C."/>
            <person name="Kolisko M."/>
            <person name="Husnik F."/>
            <person name="Keeling P."/>
            <person name="Hampl V."/>
        </authorList>
    </citation>
    <scope>NUCLEOTIDE SEQUENCE [LARGE SCALE GENOMIC DNA]</scope>
    <source>
        <strain evidence="2">ST1C</strain>
    </source>
</reference>
<dbReference type="GO" id="GO:0007018">
    <property type="term" value="P:microtubule-based movement"/>
    <property type="evidence" value="ECO:0007669"/>
    <property type="project" value="InterPro"/>
</dbReference>
<feature type="domain" description="Dynein heavy chain coiled coil stalk" evidence="1">
    <location>
        <begin position="108"/>
        <end position="226"/>
    </location>
</feature>
<dbReference type="AlphaFoldDB" id="A0A5J4UZ50"/>
<dbReference type="InterPro" id="IPR024743">
    <property type="entry name" value="Dynein_HC_stalk"/>
</dbReference>
<dbReference type="GO" id="GO:0030286">
    <property type="term" value="C:dynein complex"/>
    <property type="evidence" value="ECO:0007669"/>
    <property type="project" value="InterPro"/>
</dbReference>
<dbReference type="GO" id="GO:0051959">
    <property type="term" value="F:dynein light intermediate chain binding"/>
    <property type="evidence" value="ECO:0007669"/>
    <property type="project" value="InterPro"/>
</dbReference>
<sequence>MSINKHYKVTHQFSQDLFLNCKAKESGRGSAKALIASSSEHHEKAKQHLKVFFENMTLFTPKYSYTDDNLRTIVEEQKLVRQNNEELLVMNGQNVSVLRKNAKLLIDIYYDKDILDEKMKMKLRITYINLPKFHPEVVENVSKAAKSQYSYIDVAKEVQPKRAKVKESMEMLELMQQALAKKKFELHGVEDNNAYRKAKYDASISKKAKIKAEIEATRMKLIRVEKLLN</sequence>
<dbReference type="PANTHER" id="PTHR45703">
    <property type="entry name" value="DYNEIN HEAVY CHAIN"/>
    <property type="match status" value="1"/>
</dbReference>
<evidence type="ECO:0000313" key="3">
    <source>
        <dbReference type="Proteomes" id="UP000324800"/>
    </source>
</evidence>
<dbReference type="PANTHER" id="PTHR45703:SF36">
    <property type="entry name" value="DYNEIN HEAVY CHAIN, CYTOPLASMIC"/>
    <property type="match status" value="1"/>
</dbReference>
<evidence type="ECO:0000313" key="2">
    <source>
        <dbReference type="EMBL" id="KAA6375432.1"/>
    </source>
</evidence>
<evidence type="ECO:0000259" key="1">
    <source>
        <dbReference type="Pfam" id="PF12777"/>
    </source>
</evidence>
<dbReference type="EMBL" id="SNRW01011233">
    <property type="protein sequence ID" value="KAA6375432.1"/>
    <property type="molecule type" value="Genomic_DNA"/>
</dbReference>
<protein>
    <recommendedName>
        <fullName evidence="1">Dynein heavy chain coiled coil stalk domain-containing protein</fullName>
    </recommendedName>
</protein>
<accession>A0A5J4UZ50</accession>
<dbReference type="InterPro" id="IPR026983">
    <property type="entry name" value="DHC"/>
</dbReference>
<name>A0A5J4UZ50_9EUKA</name>
<comment type="caution">
    <text evidence="2">The sequence shown here is derived from an EMBL/GenBank/DDBJ whole genome shotgun (WGS) entry which is preliminary data.</text>
</comment>
<proteinExistence type="predicted"/>
<dbReference type="Proteomes" id="UP000324800">
    <property type="component" value="Unassembled WGS sequence"/>
</dbReference>
<gene>
    <name evidence="2" type="ORF">EZS28_029042</name>
</gene>